<feature type="region of interest" description="Disordered" evidence="1">
    <location>
        <begin position="40"/>
        <end position="61"/>
    </location>
</feature>
<evidence type="ECO:0000256" key="1">
    <source>
        <dbReference type="SAM" id="MobiDB-lite"/>
    </source>
</evidence>
<dbReference type="AlphaFoldDB" id="A0A3M7PT38"/>
<protein>
    <submittedName>
        <fullName evidence="2">Uncharacterized protein</fullName>
    </submittedName>
</protein>
<reference evidence="2 3" key="1">
    <citation type="journal article" date="2018" name="Sci. Rep.">
        <title>Genomic signatures of local adaptation to the degree of environmental predictability in rotifers.</title>
        <authorList>
            <person name="Franch-Gras L."/>
            <person name="Hahn C."/>
            <person name="Garcia-Roger E.M."/>
            <person name="Carmona M.J."/>
            <person name="Serra M."/>
            <person name="Gomez A."/>
        </authorList>
    </citation>
    <scope>NUCLEOTIDE SEQUENCE [LARGE SCALE GENOMIC DNA]</scope>
    <source>
        <strain evidence="2">HYR1</strain>
    </source>
</reference>
<proteinExistence type="predicted"/>
<evidence type="ECO:0000313" key="2">
    <source>
        <dbReference type="EMBL" id="RNA02099.1"/>
    </source>
</evidence>
<organism evidence="2 3">
    <name type="scientific">Brachionus plicatilis</name>
    <name type="common">Marine rotifer</name>
    <name type="synonym">Brachionus muelleri</name>
    <dbReference type="NCBI Taxonomy" id="10195"/>
    <lineage>
        <taxon>Eukaryota</taxon>
        <taxon>Metazoa</taxon>
        <taxon>Spiralia</taxon>
        <taxon>Gnathifera</taxon>
        <taxon>Rotifera</taxon>
        <taxon>Eurotatoria</taxon>
        <taxon>Monogononta</taxon>
        <taxon>Pseudotrocha</taxon>
        <taxon>Ploima</taxon>
        <taxon>Brachionidae</taxon>
        <taxon>Brachionus</taxon>
    </lineage>
</organism>
<name>A0A3M7PT38_BRAPC</name>
<dbReference type="EMBL" id="REGN01009048">
    <property type="protein sequence ID" value="RNA02099.1"/>
    <property type="molecule type" value="Genomic_DNA"/>
</dbReference>
<accession>A0A3M7PT38</accession>
<evidence type="ECO:0000313" key="3">
    <source>
        <dbReference type="Proteomes" id="UP000276133"/>
    </source>
</evidence>
<dbReference type="Proteomes" id="UP000276133">
    <property type="component" value="Unassembled WGS sequence"/>
</dbReference>
<gene>
    <name evidence="2" type="ORF">BpHYR1_019911</name>
</gene>
<comment type="caution">
    <text evidence="2">The sequence shown here is derived from an EMBL/GenBank/DDBJ whole genome shotgun (WGS) entry which is preliminary data.</text>
</comment>
<sequence>MDINLNFSESTSNELIQFLSEQPKVDFSVVRPIRQSHFRQVTSDKSRSDNAFSDKIISDKF</sequence>
<keyword evidence="3" id="KW-1185">Reference proteome</keyword>